<proteinExistence type="predicted"/>
<feature type="transmembrane region" description="Helical" evidence="1">
    <location>
        <begin position="7"/>
        <end position="26"/>
    </location>
</feature>
<dbReference type="SUPFAM" id="SSF81321">
    <property type="entry name" value="Family A G protein-coupled receptor-like"/>
    <property type="match status" value="1"/>
</dbReference>
<sequence length="92" mass="10594">MREARLFTMSTIIVGVQLVVLLLFVLKGANLLQFTFDQFYMVYNAISDLYASINPYLLWIFSDSLRKYILQRFGLAKANKTITSVTPMTFVV</sequence>
<keyword evidence="3" id="KW-1185">Reference proteome</keyword>
<evidence type="ECO:0000256" key="1">
    <source>
        <dbReference type="SAM" id="Phobius"/>
    </source>
</evidence>
<dbReference type="Pfam" id="PF10323">
    <property type="entry name" value="7TM_GPCR_Srv"/>
    <property type="match status" value="1"/>
</dbReference>
<keyword evidence="1" id="KW-1133">Transmembrane helix</keyword>
<dbReference type="AlphaFoldDB" id="A0A8R1EUA4"/>
<dbReference type="PANTHER" id="PTHR31748">
    <property type="entry name" value="SERPENTINE RECEPTOR, CLASS V"/>
    <property type="match status" value="1"/>
</dbReference>
<protein>
    <recommendedName>
        <fullName evidence="4">Serpentine receptor class gamma</fullName>
    </recommendedName>
</protein>
<dbReference type="Proteomes" id="UP000005237">
    <property type="component" value="Unassembled WGS sequence"/>
</dbReference>
<evidence type="ECO:0000313" key="2">
    <source>
        <dbReference type="EnsemblMetazoa" id="CJA42287.1"/>
    </source>
</evidence>
<dbReference type="InterPro" id="IPR019426">
    <property type="entry name" value="7TM_GPCR_serpentine_rcpt_Srv"/>
</dbReference>
<reference evidence="2" key="2">
    <citation type="submission" date="2022-06" db="UniProtKB">
        <authorList>
            <consortium name="EnsemblMetazoa"/>
        </authorList>
    </citation>
    <scope>IDENTIFICATION</scope>
    <source>
        <strain evidence="2">DF5081</strain>
    </source>
</reference>
<name>A0A8R1EUA4_CAEJA</name>
<accession>A0A8R1EUA4</accession>
<evidence type="ECO:0008006" key="4">
    <source>
        <dbReference type="Google" id="ProtNLM"/>
    </source>
</evidence>
<reference evidence="3" key="1">
    <citation type="submission" date="2010-08" db="EMBL/GenBank/DDBJ databases">
        <authorList>
            <consortium name="Caenorhabditis japonica Sequencing Consortium"/>
            <person name="Wilson R.K."/>
        </authorList>
    </citation>
    <scope>NUCLEOTIDE SEQUENCE [LARGE SCALE GENOMIC DNA]</scope>
    <source>
        <strain evidence="3">DF5081</strain>
    </source>
</reference>
<dbReference type="EnsemblMetazoa" id="CJA42287.1">
    <property type="protein sequence ID" value="CJA42287.1"/>
    <property type="gene ID" value="WBGene00218135"/>
</dbReference>
<organism evidence="2 3">
    <name type="scientific">Caenorhabditis japonica</name>
    <dbReference type="NCBI Taxonomy" id="281687"/>
    <lineage>
        <taxon>Eukaryota</taxon>
        <taxon>Metazoa</taxon>
        <taxon>Ecdysozoa</taxon>
        <taxon>Nematoda</taxon>
        <taxon>Chromadorea</taxon>
        <taxon>Rhabditida</taxon>
        <taxon>Rhabditina</taxon>
        <taxon>Rhabditomorpha</taxon>
        <taxon>Rhabditoidea</taxon>
        <taxon>Rhabditidae</taxon>
        <taxon>Peloderinae</taxon>
        <taxon>Caenorhabditis</taxon>
    </lineage>
</organism>
<feature type="transmembrane region" description="Helical" evidence="1">
    <location>
        <begin position="38"/>
        <end position="61"/>
    </location>
</feature>
<keyword evidence="1" id="KW-0812">Transmembrane</keyword>
<evidence type="ECO:0000313" key="3">
    <source>
        <dbReference type="Proteomes" id="UP000005237"/>
    </source>
</evidence>
<keyword evidence="1" id="KW-0472">Membrane</keyword>
<dbReference type="PANTHER" id="PTHR31748:SF2">
    <property type="entry name" value="G-PROTEIN COUPLED RECEPTORS FAMILY 1 PROFILE DOMAIN-CONTAINING PROTEIN"/>
    <property type="match status" value="1"/>
</dbReference>